<dbReference type="EMBL" id="CGIH01000049">
    <property type="protein sequence ID" value="CFY06011.1"/>
    <property type="molecule type" value="Genomic_DNA"/>
</dbReference>
<accession>A0A0E4C9P1</accession>
<proteinExistence type="predicted"/>
<feature type="transmembrane region" description="Helical" evidence="1">
    <location>
        <begin position="39"/>
        <end position="56"/>
    </location>
</feature>
<keyword evidence="3" id="KW-1185">Reference proteome</keyword>
<keyword evidence="1" id="KW-0472">Membrane</keyword>
<dbReference type="RefSeq" id="WP_046499832.1">
    <property type="nucleotide sequence ID" value="NZ_CGIH01000049.1"/>
</dbReference>
<name>A0A0E4C9P1_9FIRM</name>
<organism evidence="2 3">
    <name type="scientific">Syntrophomonas zehnderi OL-4</name>
    <dbReference type="NCBI Taxonomy" id="690567"/>
    <lineage>
        <taxon>Bacteria</taxon>
        <taxon>Bacillati</taxon>
        <taxon>Bacillota</taxon>
        <taxon>Clostridia</taxon>
        <taxon>Eubacteriales</taxon>
        <taxon>Syntrophomonadaceae</taxon>
        <taxon>Syntrophomonas</taxon>
    </lineage>
</organism>
<reference evidence="2 3" key="1">
    <citation type="submission" date="2015-03" db="EMBL/GenBank/DDBJ databases">
        <authorList>
            <person name="Murphy D."/>
        </authorList>
    </citation>
    <scope>NUCLEOTIDE SEQUENCE [LARGE SCALE GENOMIC DNA]</scope>
    <source>
        <strain evidence="2 3">OL-4</strain>
    </source>
</reference>
<gene>
    <name evidence="2" type="ORF">2522</name>
</gene>
<dbReference type="Proteomes" id="UP000045545">
    <property type="component" value="Unassembled WGS sequence"/>
</dbReference>
<sequence>MLADNPLFTILLVVVAIYIFLKFCGWAKGFQLSGQLRKWVFILTGLGMVVFNYLYAKGNALIHATGDWSGATIALLASLIWVFIFAFALMAETKPNE</sequence>
<feature type="transmembrane region" description="Helical" evidence="1">
    <location>
        <begin position="68"/>
        <end position="91"/>
    </location>
</feature>
<dbReference type="AlphaFoldDB" id="A0A0E4C9P1"/>
<dbReference type="OrthoDB" id="2082240at2"/>
<feature type="transmembrane region" description="Helical" evidence="1">
    <location>
        <begin position="6"/>
        <end position="27"/>
    </location>
</feature>
<evidence type="ECO:0000313" key="3">
    <source>
        <dbReference type="Proteomes" id="UP000045545"/>
    </source>
</evidence>
<evidence type="ECO:0000313" key="2">
    <source>
        <dbReference type="EMBL" id="CFY06011.1"/>
    </source>
</evidence>
<keyword evidence="1" id="KW-0812">Transmembrane</keyword>
<protein>
    <submittedName>
        <fullName evidence="2">Uncharacterized</fullName>
    </submittedName>
</protein>
<keyword evidence="1" id="KW-1133">Transmembrane helix</keyword>
<evidence type="ECO:0000256" key="1">
    <source>
        <dbReference type="SAM" id="Phobius"/>
    </source>
</evidence>